<keyword evidence="5 7" id="KW-0687">Ribonucleoprotein</keyword>
<comment type="function">
    <text evidence="7 9">Binds directly to 23S ribosomal RNA and is necessary for the in vitro assembly process of the 50S ribosomal subunit. It is not involved in the protein synthesizing functions of that subunit.</text>
</comment>
<evidence type="ECO:0000256" key="4">
    <source>
        <dbReference type="ARBA" id="ARBA00022980"/>
    </source>
</evidence>
<proteinExistence type="inferred from homology"/>
<evidence type="ECO:0000256" key="1">
    <source>
        <dbReference type="ARBA" id="ARBA00007698"/>
    </source>
</evidence>
<dbReference type="NCBIfam" id="TIGR01032">
    <property type="entry name" value="rplT_bact"/>
    <property type="match status" value="1"/>
</dbReference>
<dbReference type="GO" id="GO:0005840">
    <property type="term" value="C:ribosome"/>
    <property type="evidence" value="ECO:0007669"/>
    <property type="project" value="UniProtKB-KW"/>
</dbReference>
<evidence type="ECO:0000313" key="10">
    <source>
        <dbReference type="EMBL" id="AGH28829.1"/>
    </source>
</evidence>
<name>A0A023HB90_9STRA</name>
<evidence type="ECO:0000256" key="9">
    <source>
        <dbReference type="RuleBase" id="RU004311"/>
    </source>
</evidence>
<comment type="similarity">
    <text evidence="1 7 8">Belongs to the bacterial ribosomal protein bL20 family.</text>
</comment>
<keyword evidence="3 7" id="KW-0694">RNA-binding</keyword>
<accession>A0A023HB90</accession>
<dbReference type="SUPFAM" id="SSF74731">
    <property type="entry name" value="Ribosomal protein L20"/>
    <property type="match status" value="1"/>
</dbReference>
<keyword evidence="10" id="KW-0150">Chloroplast</keyword>
<dbReference type="InterPro" id="IPR049946">
    <property type="entry name" value="RIBOSOMAL_L20_CS"/>
</dbReference>
<keyword evidence="4 7" id="KW-0689">Ribosomal protein</keyword>
<dbReference type="FunFam" id="1.10.1900.20:FF:000001">
    <property type="entry name" value="50S ribosomal protein L20"/>
    <property type="match status" value="1"/>
</dbReference>
<dbReference type="PROSITE" id="PS00937">
    <property type="entry name" value="RIBOSOMAL_L20"/>
    <property type="match status" value="1"/>
</dbReference>
<comment type="subcellular location">
    <subcellularLocation>
        <location evidence="7">Plastid</location>
        <location evidence="7">Chloroplast</location>
    </subcellularLocation>
</comment>
<dbReference type="GeneID" id="19740339"/>
<dbReference type="PANTHER" id="PTHR10986">
    <property type="entry name" value="39S RIBOSOMAL PROTEIN L20"/>
    <property type="match status" value="1"/>
</dbReference>
<dbReference type="PRINTS" id="PR00062">
    <property type="entry name" value="RIBOSOMALL20"/>
</dbReference>
<dbReference type="InterPro" id="IPR005813">
    <property type="entry name" value="Ribosomal_bL20"/>
</dbReference>
<dbReference type="CDD" id="cd07026">
    <property type="entry name" value="Ribosomal_L20"/>
    <property type="match status" value="1"/>
</dbReference>
<dbReference type="Gene3D" id="6.10.160.10">
    <property type="match status" value="1"/>
</dbReference>
<evidence type="ECO:0000256" key="6">
    <source>
        <dbReference type="ARBA" id="ARBA00035295"/>
    </source>
</evidence>
<evidence type="ECO:0000256" key="5">
    <source>
        <dbReference type="ARBA" id="ARBA00023274"/>
    </source>
</evidence>
<organism evidence="10">
    <name type="scientific">Leptocylindrus danicus</name>
    <dbReference type="NCBI Taxonomy" id="163516"/>
    <lineage>
        <taxon>Eukaryota</taxon>
        <taxon>Sar</taxon>
        <taxon>Stramenopiles</taxon>
        <taxon>Ochrophyta</taxon>
        <taxon>Bacillariophyta</taxon>
        <taxon>Coscinodiscophyceae</taxon>
        <taxon>Chaetocerotophycidae</taxon>
        <taxon>Leptocylindrales</taxon>
        <taxon>Leptocylindraceae</taxon>
        <taxon>Leptocylindrus</taxon>
    </lineage>
</organism>
<dbReference type="Gene3D" id="1.10.1900.20">
    <property type="entry name" value="Ribosomal protein L20"/>
    <property type="match status" value="1"/>
</dbReference>
<dbReference type="AlphaFoldDB" id="A0A023HB90"/>
<dbReference type="GO" id="GO:0006412">
    <property type="term" value="P:translation"/>
    <property type="evidence" value="ECO:0007669"/>
    <property type="project" value="InterPro"/>
</dbReference>
<dbReference type="GO" id="GO:0019843">
    <property type="term" value="F:rRNA binding"/>
    <property type="evidence" value="ECO:0007669"/>
    <property type="project" value="UniProtKB-UniRule"/>
</dbReference>
<evidence type="ECO:0000256" key="3">
    <source>
        <dbReference type="ARBA" id="ARBA00022884"/>
    </source>
</evidence>
<dbReference type="GO" id="GO:0003735">
    <property type="term" value="F:structural constituent of ribosome"/>
    <property type="evidence" value="ECO:0007669"/>
    <property type="project" value="InterPro"/>
</dbReference>
<dbReference type="HAMAP" id="MF_00382">
    <property type="entry name" value="Ribosomal_bL20"/>
    <property type="match status" value="1"/>
</dbReference>
<dbReference type="RefSeq" id="YP_009029298.1">
    <property type="nucleotide sequence ID" value="NC_024084.1"/>
</dbReference>
<dbReference type="EMBL" id="KC509524">
    <property type="protein sequence ID" value="AGH28829.1"/>
    <property type="molecule type" value="Genomic_DNA"/>
</dbReference>
<dbReference type="GO" id="GO:1990904">
    <property type="term" value="C:ribonucleoprotein complex"/>
    <property type="evidence" value="ECO:0007669"/>
    <property type="project" value="UniProtKB-KW"/>
</dbReference>
<dbReference type="Pfam" id="PF00453">
    <property type="entry name" value="Ribosomal_L20"/>
    <property type="match status" value="1"/>
</dbReference>
<reference evidence="10" key="1">
    <citation type="journal article" date="2014" name="Genome Biol. Evol.">
        <title>Serial gene losses and foreign DNA underlie size and sequence variation in the plastid genomes of diatoms.</title>
        <authorList>
            <person name="Ruck E.C."/>
            <person name="Nakov T."/>
            <person name="Jansen R.K."/>
            <person name="Theriot E.C."/>
            <person name="Alverson A.J."/>
        </authorList>
    </citation>
    <scope>NUCLEOTIDE SEQUENCE</scope>
    <source>
        <strain evidence="10">Ccmp1856</strain>
    </source>
</reference>
<evidence type="ECO:0000256" key="2">
    <source>
        <dbReference type="ARBA" id="ARBA00022730"/>
    </source>
</evidence>
<keyword evidence="10" id="KW-0934">Plastid</keyword>
<sequence length="114" mass="13456">MVRVKRGNVARKRRKKILHLAKGYRGTHSRLFRVANQQVMKALRYSYIGRKQKKRIFRKLWITRINSASKLNQSKYSKVIHNFKTSNILLNRKMLAHIALVDSSTFSTLIEESK</sequence>
<evidence type="ECO:0000256" key="8">
    <source>
        <dbReference type="RuleBase" id="RU000561"/>
    </source>
</evidence>
<dbReference type="GO" id="GO:0009507">
    <property type="term" value="C:chloroplast"/>
    <property type="evidence" value="ECO:0007669"/>
    <property type="project" value="UniProtKB-SubCell"/>
</dbReference>
<dbReference type="GO" id="GO:0000027">
    <property type="term" value="P:ribosomal large subunit assembly"/>
    <property type="evidence" value="ECO:0007669"/>
    <property type="project" value="UniProtKB-UniRule"/>
</dbReference>
<keyword evidence="2 7" id="KW-0699">rRNA-binding</keyword>
<protein>
    <recommendedName>
        <fullName evidence="6 7">Large ribosomal subunit protein bL20c</fullName>
    </recommendedName>
</protein>
<geneLocation type="chloroplast" evidence="10"/>
<dbReference type="InterPro" id="IPR035566">
    <property type="entry name" value="Ribosomal_protein_bL20_C"/>
</dbReference>
<gene>
    <name evidence="7 10" type="primary">rpl20</name>
</gene>
<evidence type="ECO:0000256" key="7">
    <source>
        <dbReference type="HAMAP-Rule" id="MF_00382"/>
    </source>
</evidence>